<dbReference type="EMBL" id="CP109441">
    <property type="protein sequence ID" value="WUV42747.1"/>
    <property type="molecule type" value="Genomic_DNA"/>
</dbReference>
<proteinExistence type="inferred from homology"/>
<keyword evidence="7" id="KW-0375">Hydrogen ion transport</keyword>
<keyword evidence="5 7" id="KW-0472">Membrane</keyword>
<evidence type="ECO:0000256" key="7">
    <source>
        <dbReference type="HAMAP-Rule" id="MF_00530"/>
    </source>
</evidence>
<organism evidence="9 10">
    <name type="scientific">Nocardia vinacea</name>
    <dbReference type="NCBI Taxonomy" id="96468"/>
    <lineage>
        <taxon>Bacteria</taxon>
        <taxon>Bacillati</taxon>
        <taxon>Actinomycetota</taxon>
        <taxon>Actinomycetes</taxon>
        <taxon>Mycobacteriales</taxon>
        <taxon>Nocardiaceae</taxon>
        <taxon>Nocardia</taxon>
    </lineage>
</organism>
<dbReference type="InterPro" id="IPR001469">
    <property type="entry name" value="ATP_synth_F1_dsu/esu"/>
</dbReference>
<accession>A0ABZ1YHP3</accession>
<dbReference type="InterPro" id="IPR020546">
    <property type="entry name" value="ATP_synth_F1_dsu/esu_N"/>
</dbReference>
<evidence type="ECO:0000256" key="6">
    <source>
        <dbReference type="ARBA" id="ARBA00023196"/>
    </source>
</evidence>
<comment type="function">
    <text evidence="7">Produces ATP from ADP in the presence of a proton gradient across the membrane.</text>
</comment>
<sequence length="156" mass="16891">MMRRKSGPEVRQLSSGTLTVTLWVPGYHEFVFSADSIHVPTADGARVIEPGHRRLDITVDVGVLTVRAGAKEWLAALHGGRLRADDDQVRLVAETLEFAERIDVGRARAAQADAAQRLESDRADTEAHAALRRANLRLAVAARVHPDPGSCTVSPA</sequence>
<keyword evidence="6 7" id="KW-0139">CF(1)</keyword>
<evidence type="ECO:0000259" key="8">
    <source>
        <dbReference type="Pfam" id="PF02823"/>
    </source>
</evidence>
<feature type="domain" description="ATP synthase F1 complex delta/epsilon subunit N-terminal" evidence="8">
    <location>
        <begin position="33"/>
        <end position="95"/>
    </location>
</feature>
<dbReference type="Proteomes" id="UP001432062">
    <property type="component" value="Chromosome"/>
</dbReference>
<evidence type="ECO:0000256" key="1">
    <source>
        <dbReference type="ARBA" id="ARBA00004202"/>
    </source>
</evidence>
<dbReference type="HAMAP" id="MF_00530">
    <property type="entry name" value="ATP_synth_epsil_bac"/>
    <property type="match status" value="1"/>
</dbReference>
<comment type="similarity">
    <text evidence="2 7">Belongs to the ATPase epsilon chain family.</text>
</comment>
<gene>
    <name evidence="7" type="primary">atpC</name>
    <name evidence="9" type="ORF">OG563_26245</name>
</gene>
<keyword evidence="7" id="KW-0066">ATP synthesis</keyword>
<dbReference type="Pfam" id="PF02823">
    <property type="entry name" value="ATP-synt_DE_N"/>
    <property type="match status" value="1"/>
</dbReference>
<keyword evidence="3 7" id="KW-0813">Transport</keyword>
<evidence type="ECO:0000313" key="9">
    <source>
        <dbReference type="EMBL" id="WUV42747.1"/>
    </source>
</evidence>
<dbReference type="RefSeq" id="WP_327096125.1">
    <property type="nucleotide sequence ID" value="NZ_CP109149.1"/>
</dbReference>
<keyword evidence="4 7" id="KW-0406">Ion transport</keyword>
<evidence type="ECO:0000256" key="2">
    <source>
        <dbReference type="ARBA" id="ARBA00005712"/>
    </source>
</evidence>
<reference evidence="9" key="1">
    <citation type="submission" date="2022-10" db="EMBL/GenBank/DDBJ databases">
        <title>The complete genomes of actinobacterial strains from the NBC collection.</title>
        <authorList>
            <person name="Joergensen T.S."/>
            <person name="Alvarez Arevalo M."/>
            <person name="Sterndorff E.B."/>
            <person name="Faurdal D."/>
            <person name="Vuksanovic O."/>
            <person name="Mourched A.-S."/>
            <person name="Charusanti P."/>
            <person name="Shaw S."/>
            <person name="Blin K."/>
            <person name="Weber T."/>
        </authorList>
    </citation>
    <scope>NUCLEOTIDE SEQUENCE</scope>
    <source>
        <strain evidence="9">NBC_01482</strain>
    </source>
</reference>
<evidence type="ECO:0000313" key="10">
    <source>
        <dbReference type="Proteomes" id="UP001432062"/>
    </source>
</evidence>
<dbReference type="SUPFAM" id="SSF51344">
    <property type="entry name" value="Epsilon subunit of F1F0-ATP synthase N-terminal domain"/>
    <property type="match status" value="1"/>
</dbReference>
<evidence type="ECO:0000256" key="5">
    <source>
        <dbReference type="ARBA" id="ARBA00023136"/>
    </source>
</evidence>
<dbReference type="InterPro" id="IPR036771">
    <property type="entry name" value="ATPsynth_dsu/esu_N"/>
</dbReference>
<evidence type="ECO:0000256" key="4">
    <source>
        <dbReference type="ARBA" id="ARBA00023065"/>
    </source>
</evidence>
<keyword evidence="10" id="KW-1185">Reference proteome</keyword>
<comment type="subcellular location">
    <subcellularLocation>
        <location evidence="1 7">Cell membrane</location>
        <topology evidence="1 7">Peripheral membrane protein</topology>
    </subcellularLocation>
</comment>
<keyword evidence="7" id="KW-1003">Cell membrane</keyword>
<protein>
    <recommendedName>
        <fullName evidence="7">ATP synthase epsilon chain</fullName>
    </recommendedName>
    <alternativeName>
        <fullName evidence="7">ATP synthase F1 sector epsilon subunit</fullName>
    </alternativeName>
    <alternativeName>
        <fullName evidence="7">F-ATPase epsilon subunit</fullName>
    </alternativeName>
</protein>
<evidence type="ECO:0000256" key="3">
    <source>
        <dbReference type="ARBA" id="ARBA00022448"/>
    </source>
</evidence>
<name>A0ABZ1YHP3_9NOCA</name>
<dbReference type="Gene3D" id="2.60.15.10">
    <property type="entry name" value="F0F1 ATP synthase delta/epsilon subunit, N-terminal"/>
    <property type="match status" value="1"/>
</dbReference>
<comment type="subunit">
    <text evidence="7">F-type ATPases have 2 components, CF(1) - the catalytic core - and CF(0) - the membrane proton channel. CF(1) has five subunits: alpha(3), beta(3), gamma(1), delta(1), epsilon(1). CF(0) has three main subunits: a, b and c.</text>
</comment>